<evidence type="ECO:0000256" key="3">
    <source>
        <dbReference type="ARBA" id="ARBA00023163"/>
    </source>
</evidence>
<evidence type="ECO:0000313" key="6">
    <source>
        <dbReference type="EMBL" id="MFB9908667.1"/>
    </source>
</evidence>
<evidence type="ECO:0000259" key="5">
    <source>
        <dbReference type="PROSITE" id="PS50977"/>
    </source>
</evidence>
<dbReference type="InterPro" id="IPR009057">
    <property type="entry name" value="Homeodomain-like_sf"/>
</dbReference>
<dbReference type="SUPFAM" id="SSF48498">
    <property type="entry name" value="Tetracyclin repressor-like, C-terminal domain"/>
    <property type="match status" value="1"/>
</dbReference>
<feature type="DNA-binding region" description="H-T-H motif" evidence="4">
    <location>
        <begin position="25"/>
        <end position="44"/>
    </location>
</feature>
<proteinExistence type="predicted"/>
<dbReference type="Proteomes" id="UP001589693">
    <property type="component" value="Unassembled WGS sequence"/>
</dbReference>
<dbReference type="InterPro" id="IPR050109">
    <property type="entry name" value="HTH-type_TetR-like_transc_reg"/>
</dbReference>
<dbReference type="EMBL" id="JBHLZU010000027">
    <property type="protein sequence ID" value="MFB9908667.1"/>
    <property type="molecule type" value="Genomic_DNA"/>
</dbReference>
<evidence type="ECO:0000256" key="1">
    <source>
        <dbReference type="ARBA" id="ARBA00023015"/>
    </source>
</evidence>
<protein>
    <submittedName>
        <fullName evidence="6">TetR family transcriptional regulator</fullName>
    </submittedName>
</protein>
<keyword evidence="1" id="KW-0805">Transcription regulation</keyword>
<dbReference type="SUPFAM" id="SSF46689">
    <property type="entry name" value="Homeodomain-like"/>
    <property type="match status" value="1"/>
</dbReference>
<gene>
    <name evidence="6" type="ORF">ACFFQA_32425</name>
</gene>
<dbReference type="PROSITE" id="PS50977">
    <property type="entry name" value="HTH_TETR_2"/>
    <property type="match status" value="1"/>
</dbReference>
<feature type="domain" description="HTH tetR-type" evidence="5">
    <location>
        <begin position="2"/>
        <end position="62"/>
    </location>
</feature>
<dbReference type="PRINTS" id="PR00455">
    <property type="entry name" value="HTHTETR"/>
</dbReference>
<evidence type="ECO:0000313" key="7">
    <source>
        <dbReference type="Proteomes" id="UP001589693"/>
    </source>
</evidence>
<evidence type="ECO:0000256" key="4">
    <source>
        <dbReference type="PROSITE-ProRule" id="PRU00335"/>
    </source>
</evidence>
<dbReference type="PANTHER" id="PTHR30055:SF234">
    <property type="entry name" value="HTH-TYPE TRANSCRIPTIONAL REGULATOR BETI"/>
    <property type="match status" value="1"/>
</dbReference>
<organism evidence="6 7">
    <name type="scientific">Allokutzneria oryzae</name>
    <dbReference type="NCBI Taxonomy" id="1378989"/>
    <lineage>
        <taxon>Bacteria</taxon>
        <taxon>Bacillati</taxon>
        <taxon>Actinomycetota</taxon>
        <taxon>Actinomycetes</taxon>
        <taxon>Pseudonocardiales</taxon>
        <taxon>Pseudonocardiaceae</taxon>
        <taxon>Allokutzneria</taxon>
    </lineage>
</organism>
<comment type="caution">
    <text evidence="6">The sequence shown here is derived from an EMBL/GenBank/DDBJ whole genome shotgun (WGS) entry which is preliminary data.</text>
</comment>
<dbReference type="Pfam" id="PF00440">
    <property type="entry name" value="TetR_N"/>
    <property type="match status" value="1"/>
</dbReference>
<keyword evidence="7" id="KW-1185">Reference proteome</keyword>
<sequence length="212" mass="22500">MGDTRQRLVDGTIETIRAQGIAAVSARAIAATAGVNQALVFYHFGSVDDLLAQACQVTTECQVALFRERFAEVDSFAGLLALGRQLHEEESAQGNVTVLAQMLAGAQRDAKLAAATGSAVRLWVTEIEHTLRRLLAGSPLADVLDPADLAPTVAAAFVGMELFEPVDPEATGSALAALDQLAKIVEALDELGPLARRLVRAKLRNTTKKERA</sequence>
<evidence type="ECO:0000256" key="2">
    <source>
        <dbReference type="ARBA" id="ARBA00023125"/>
    </source>
</evidence>
<accession>A0ABV6A674</accession>
<dbReference type="PANTHER" id="PTHR30055">
    <property type="entry name" value="HTH-TYPE TRANSCRIPTIONAL REGULATOR RUTR"/>
    <property type="match status" value="1"/>
</dbReference>
<keyword evidence="2 4" id="KW-0238">DNA-binding</keyword>
<dbReference type="InterPro" id="IPR001647">
    <property type="entry name" value="HTH_TetR"/>
</dbReference>
<keyword evidence="3" id="KW-0804">Transcription</keyword>
<name>A0ABV6A674_9PSEU</name>
<dbReference type="RefSeq" id="WP_377860579.1">
    <property type="nucleotide sequence ID" value="NZ_JBHLZU010000027.1"/>
</dbReference>
<reference evidence="6 7" key="1">
    <citation type="submission" date="2024-09" db="EMBL/GenBank/DDBJ databases">
        <authorList>
            <person name="Sun Q."/>
            <person name="Mori K."/>
        </authorList>
    </citation>
    <scope>NUCLEOTIDE SEQUENCE [LARGE SCALE GENOMIC DNA]</scope>
    <source>
        <strain evidence="6 7">TBRC 7907</strain>
    </source>
</reference>
<dbReference type="InterPro" id="IPR036271">
    <property type="entry name" value="Tet_transcr_reg_TetR-rel_C_sf"/>
</dbReference>
<dbReference type="Gene3D" id="1.10.357.10">
    <property type="entry name" value="Tetracycline Repressor, domain 2"/>
    <property type="match status" value="1"/>
</dbReference>